<dbReference type="AlphaFoldDB" id="A0A820EDD1"/>
<reference evidence="2" key="1">
    <citation type="submission" date="2021-02" db="EMBL/GenBank/DDBJ databases">
        <authorList>
            <person name="Nowell W R."/>
        </authorList>
    </citation>
    <scope>NUCLEOTIDE SEQUENCE</scope>
</reference>
<evidence type="ECO:0000313" key="3">
    <source>
        <dbReference type="Proteomes" id="UP000663881"/>
    </source>
</evidence>
<proteinExistence type="predicted"/>
<evidence type="ECO:0000313" key="2">
    <source>
        <dbReference type="EMBL" id="CAF4245018.1"/>
    </source>
</evidence>
<dbReference type="Proteomes" id="UP000663881">
    <property type="component" value="Unassembled WGS sequence"/>
</dbReference>
<accession>A0A820EDD1</accession>
<comment type="caution">
    <text evidence="2">The sequence shown here is derived from an EMBL/GenBank/DDBJ whole genome shotgun (WGS) entry which is preliminary data.</text>
</comment>
<name>A0A820EDD1_9BILA</name>
<evidence type="ECO:0000256" key="1">
    <source>
        <dbReference type="SAM" id="MobiDB-lite"/>
    </source>
</evidence>
<gene>
    <name evidence="2" type="ORF">OKA104_LOCUS43287</name>
</gene>
<organism evidence="2 3">
    <name type="scientific">Adineta steineri</name>
    <dbReference type="NCBI Taxonomy" id="433720"/>
    <lineage>
        <taxon>Eukaryota</taxon>
        <taxon>Metazoa</taxon>
        <taxon>Spiralia</taxon>
        <taxon>Gnathifera</taxon>
        <taxon>Rotifera</taxon>
        <taxon>Eurotatoria</taxon>
        <taxon>Bdelloidea</taxon>
        <taxon>Adinetida</taxon>
        <taxon>Adinetidae</taxon>
        <taxon>Adineta</taxon>
    </lineage>
</organism>
<sequence length="188" mass="19927">MDAGFRGYEAEQDELLAALANSDILEPVDSENGSSSEKEKDPPEQQAPGPVGMPTPYQLEKALKRPADDTMEIDPGTTSKKPRLQEVVDIDDDDDKSTNQEVTTVVEQEGAQDRSKSVSSTDRAVTNPPVAESSQVSAMQFGRGGARIKGKTAEGKSTERGADKGKGATAQAAGNQRSSCYCATCEPC</sequence>
<feature type="compositionally biased region" description="Basic and acidic residues" evidence="1">
    <location>
        <begin position="151"/>
        <end position="166"/>
    </location>
</feature>
<protein>
    <submittedName>
        <fullName evidence="2">Uncharacterized protein</fullName>
    </submittedName>
</protein>
<feature type="region of interest" description="Disordered" evidence="1">
    <location>
        <begin position="17"/>
        <end position="177"/>
    </location>
</feature>
<dbReference type="EMBL" id="CAJOAY010011989">
    <property type="protein sequence ID" value="CAF4245018.1"/>
    <property type="molecule type" value="Genomic_DNA"/>
</dbReference>